<dbReference type="PANTHER" id="PTHR28139">
    <property type="entry name" value="UPF0768 PROTEIN YBL029C-A"/>
    <property type="match status" value="1"/>
</dbReference>
<sequence length="131" mass="13922">MLLIFGTRRTVTQLALVVLTCVNCHRSAANAILRAVTRFTLFFIPLFPVRTRWATQCTACGFLMWVEKGQAEQLAAAPPAPPAGPPPLPGQYRGPYQPYPPQGAAPGMPGAAPWPAPPQGGTNGNGHPSHN</sequence>
<protein>
    <submittedName>
        <fullName evidence="2">Zinc-ribbon domain-containing protein</fullName>
    </submittedName>
</protein>
<feature type="region of interest" description="Disordered" evidence="1">
    <location>
        <begin position="74"/>
        <end position="131"/>
    </location>
</feature>
<accession>A0ABV9ZL36</accession>
<evidence type="ECO:0000313" key="2">
    <source>
        <dbReference type="EMBL" id="MFC5142203.1"/>
    </source>
</evidence>
<comment type="caution">
    <text evidence="2">The sequence shown here is derived from an EMBL/GenBank/DDBJ whole genome shotgun (WGS) entry which is preliminary data.</text>
</comment>
<dbReference type="RefSeq" id="WP_378024327.1">
    <property type="nucleotide sequence ID" value="NZ_JBHSKG010000021.1"/>
</dbReference>
<feature type="compositionally biased region" description="Pro residues" evidence="1">
    <location>
        <begin position="78"/>
        <end position="89"/>
    </location>
</feature>
<name>A0ABV9ZL36_9PSEU</name>
<evidence type="ECO:0000256" key="1">
    <source>
        <dbReference type="SAM" id="MobiDB-lite"/>
    </source>
</evidence>
<evidence type="ECO:0000313" key="3">
    <source>
        <dbReference type="Proteomes" id="UP001596175"/>
    </source>
</evidence>
<dbReference type="Proteomes" id="UP001596175">
    <property type="component" value="Unassembled WGS sequence"/>
</dbReference>
<dbReference type="PANTHER" id="PTHR28139:SF1">
    <property type="entry name" value="UPF0768 PROTEIN YBL029C-A"/>
    <property type="match status" value="1"/>
</dbReference>
<gene>
    <name evidence="2" type="ORF">ACFPK1_28515</name>
</gene>
<organism evidence="2 3">
    <name type="scientific">Actinomycetospora rhizophila</name>
    <dbReference type="NCBI Taxonomy" id="1416876"/>
    <lineage>
        <taxon>Bacteria</taxon>
        <taxon>Bacillati</taxon>
        <taxon>Actinomycetota</taxon>
        <taxon>Actinomycetes</taxon>
        <taxon>Pseudonocardiales</taxon>
        <taxon>Pseudonocardiaceae</taxon>
        <taxon>Actinomycetospora</taxon>
    </lineage>
</organism>
<keyword evidence="3" id="KW-1185">Reference proteome</keyword>
<proteinExistence type="predicted"/>
<dbReference type="EMBL" id="JBHSKG010000021">
    <property type="protein sequence ID" value="MFC5142203.1"/>
    <property type="molecule type" value="Genomic_DNA"/>
</dbReference>
<reference evidence="3" key="1">
    <citation type="journal article" date="2019" name="Int. J. Syst. Evol. Microbiol.">
        <title>The Global Catalogue of Microorganisms (GCM) 10K type strain sequencing project: providing services to taxonomists for standard genome sequencing and annotation.</title>
        <authorList>
            <consortium name="The Broad Institute Genomics Platform"/>
            <consortium name="The Broad Institute Genome Sequencing Center for Infectious Disease"/>
            <person name="Wu L."/>
            <person name="Ma J."/>
        </authorList>
    </citation>
    <scope>NUCLEOTIDE SEQUENCE [LARGE SCALE GENOMIC DNA]</scope>
    <source>
        <strain evidence="3">XZYJ18</strain>
    </source>
</reference>